<dbReference type="NCBIfam" id="TIGR00059">
    <property type="entry name" value="L17"/>
    <property type="match status" value="1"/>
</dbReference>
<evidence type="ECO:0000256" key="1">
    <source>
        <dbReference type="ARBA" id="ARBA00008777"/>
    </source>
</evidence>
<evidence type="ECO:0000256" key="4">
    <source>
        <dbReference type="HAMAP-Rule" id="MF_01368"/>
    </source>
</evidence>
<dbReference type="EMBL" id="LCEK01000047">
    <property type="protein sequence ID" value="KKS70679.1"/>
    <property type="molecule type" value="Genomic_DNA"/>
</dbReference>
<dbReference type="SUPFAM" id="SSF64263">
    <property type="entry name" value="Prokaryotic ribosomal protein L17"/>
    <property type="match status" value="1"/>
</dbReference>
<protein>
    <recommendedName>
        <fullName evidence="4">Large ribosomal subunit protein bL17</fullName>
    </recommendedName>
</protein>
<dbReference type="PROSITE" id="PS01167">
    <property type="entry name" value="RIBOSOMAL_L17"/>
    <property type="match status" value="1"/>
</dbReference>
<dbReference type="Proteomes" id="UP000033867">
    <property type="component" value="Unassembled WGS sequence"/>
</dbReference>
<dbReference type="InterPro" id="IPR047859">
    <property type="entry name" value="Ribosomal_bL17_CS"/>
</dbReference>
<dbReference type="GO" id="GO:0022625">
    <property type="term" value="C:cytosolic large ribosomal subunit"/>
    <property type="evidence" value="ECO:0007669"/>
    <property type="project" value="TreeGrafter"/>
</dbReference>
<dbReference type="GO" id="GO:0003735">
    <property type="term" value="F:structural constituent of ribosome"/>
    <property type="evidence" value="ECO:0007669"/>
    <property type="project" value="InterPro"/>
</dbReference>
<dbReference type="PANTHER" id="PTHR14413:SF16">
    <property type="entry name" value="LARGE RIBOSOMAL SUBUNIT PROTEIN BL17M"/>
    <property type="match status" value="1"/>
</dbReference>
<keyword evidence="2 4" id="KW-0689">Ribosomal protein</keyword>
<comment type="caution">
    <text evidence="6">The sequence shown here is derived from an EMBL/GenBank/DDBJ whole genome shotgun (WGS) entry which is preliminary data.</text>
</comment>
<comment type="similarity">
    <text evidence="1 4 5">Belongs to the bacterial ribosomal protein bL17 family.</text>
</comment>
<sequence length="116" mass="13272">MRHQKTTRTLGRPKAQREALMRNLAESLILHEAIETTRAKAKELRTFVEPLITKAKGGTLTDRRNLIKALYTDKAIVKLMDDLGPRYKDRNGGYTRILKIGFRPNDGAEKVRIELV</sequence>
<reference evidence="6 7" key="1">
    <citation type="journal article" date="2015" name="Nature">
        <title>rRNA introns, odd ribosomes, and small enigmatic genomes across a large radiation of phyla.</title>
        <authorList>
            <person name="Brown C.T."/>
            <person name="Hug L.A."/>
            <person name="Thomas B.C."/>
            <person name="Sharon I."/>
            <person name="Castelle C.J."/>
            <person name="Singh A."/>
            <person name="Wilkins M.J."/>
            <person name="Williams K.H."/>
            <person name="Banfield J.F."/>
        </authorList>
    </citation>
    <scope>NUCLEOTIDE SEQUENCE [LARGE SCALE GENOMIC DNA]</scope>
</reference>
<dbReference type="Gene3D" id="3.90.1030.10">
    <property type="entry name" value="Ribosomal protein L17"/>
    <property type="match status" value="1"/>
</dbReference>
<dbReference type="Pfam" id="PF01196">
    <property type="entry name" value="Ribosomal_L17"/>
    <property type="match status" value="1"/>
</dbReference>
<evidence type="ECO:0000313" key="7">
    <source>
        <dbReference type="Proteomes" id="UP000033867"/>
    </source>
</evidence>
<dbReference type="InterPro" id="IPR000456">
    <property type="entry name" value="Ribosomal_bL17"/>
</dbReference>
<evidence type="ECO:0000256" key="5">
    <source>
        <dbReference type="RuleBase" id="RU000660"/>
    </source>
</evidence>
<proteinExistence type="inferred from homology"/>
<dbReference type="AlphaFoldDB" id="A0A0G1BBX6"/>
<comment type="subunit">
    <text evidence="4">Part of the 50S ribosomal subunit. Contacts protein L32.</text>
</comment>
<gene>
    <name evidence="4" type="primary">rplQ</name>
    <name evidence="6" type="ORF">UV42_C0047G0008</name>
</gene>
<keyword evidence="3 4" id="KW-0687">Ribonucleoprotein</keyword>
<dbReference type="PANTHER" id="PTHR14413">
    <property type="entry name" value="RIBOSOMAL PROTEIN L17"/>
    <property type="match status" value="1"/>
</dbReference>
<evidence type="ECO:0000256" key="3">
    <source>
        <dbReference type="ARBA" id="ARBA00023274"/>
    </source>
</evidence>
<organism evidence="6 7">
    <name type="scientific">Candidatus Magasanikbacteria bacterium GW2011_GWE2_42_7</name>
    <dbReference type="NCBI Taxonomy" id="1619052"/>
    <lineage>
        <taxon>Bacteria</taxon>
        <taxon>Candidatus Magasanikiibacteriota</taxon>
    </lineage>
</organism>
<evidence type="ECO:0000313" key="6">
    <source>
        <dbReference type="EMBL" id="KKS70679.1"/>
    </source>
</evidence>
<evidence type="ECO:0000256" key="2">
    <source>
        <dbReference type="ARBA" id="ARBA00022980"/>
    </source>
</evidence>
<name>A0A0G1BBX6_9BACT</name>
<dbReference type="PATRIC" id="fig|1619052.3.peg.903"/>
<accession>A0A0G1BBX6</accession>
<dbReference type="InterPro" id="IPR036373">
    <property type="entry name" value="Ribosomal_bL17_sf"/>
</dbReference>
<dbReference type="HAMAP" id="MF_01368">
    <property type="entry name" value="Ribosomal_bL17"/>
    <property type="match status" value="1"/>
</dbReference>
<dbReference type="GO" id="GO:0006412">
    <property type="term" value="P:translation"/>
    <property type="evidence" value="ECO:0007669"/>
    <property type="project" value="UniProtKB-UniRule"/>
</dbReference>